<evidence type="ECO:0000313" key="7">
    <source>
        <dbReference type="Proteomes" id="UP000634672"/>
    </source>
</evidence>
<comment type="caution">
    <text evidence="6">The sequence shown here is derived from an EMBL/GenBank/DDBJ whole genome shotgun (WGS) entry which is preliminary data.</text>
</comment>
<feature type="domain" description="Periplasmic binding protein" evidence="5">
    <location>
        <begin position="52"/>
        <end position="321"/>
    </location>
</feature>
<dbReference type="SUPFAM" id="SSF53822">
    <property type="entry name" value="Periplasmic binding protein-like I"/>
    <property type="match status" value="1"/>
</dbReference>
<keyword evidence="4" id="KW-0472">Membrane</keyword>
<sequence length="348" mass="39329">MSKKNKNLFRLVAAGLFSILFLTLLTISFYGYVLEQIGVDHAENVRNYRYHFVMIVANTDSRFWNDVFDSVREEAAKQEAYVELKEKNQSSINTMVDLMDMSIAAKVDGIILECTDEENLDEKVNEATEKGIPVVTILNDAPASERKSFVGINPYQLGQAYGCQLEKMIRKLESEGGGRDREGEYRITVLLNDSSIDSNHFQIFNQINNMMVTSEATAELVKAGAVRIPSGGAFESEEIVWNLFQSAKGPPDIIVCMDEVDTEAVYQAVIDYNRVGKTQVIGYYKSKTTLDAVRRGTMAMTFCIDTEEMGRYSVKAMMECIRDGRTNSFYSVDLQFVTRENADEFMDQ</sequence>
<dbReference type="PANTHER" id="PTHR46847:SF1">
    <property type="entry name" value="D-ALLOSE-BINDING PERIPLASMIC PROTEIN-RELATED"/>
    <property type="match status" value="1"/>
</dbReference>
<evidence type="ECO:0000259" key="5">
    <source>
        <dbReference type="Pfam" id="PF13407"/>
    </source>
</evidence>
<keyword evidence="4" id="KW-1133">Transmembrane helix</keyword>
<organism evidence="6 7">
    <name type="scientific">Hungatella hominis</name>
    <dbReference type="NCBI Taxonomy" id="2763050"/>
    <lineage>
        <taxon>Bacteria</taxon>
        <taxon>Bacillati</taxon>
        <taxon>Bacillota</taxon>
        <taxon>Clostridia</taxon>
        <taxon>Lachnospirales</taxon>
        <taxon>Lachnospiraceae</taxon>
        <taxon>Hungatella</taxon>
    </lineage>
</organism>
<evidence type="ECO:0000256" key="2">
    <source>
        <dbReference type="ARBA" id="ARBA00007639"/>
    </source>
</evidence>
<evidence type="ECO:0000313" key="6">
    <source>
        <dbReference type="EMBL" id="MBC5712247.1"/>
    </source>
</evidence>
<dbReference type="EMBL" id="JACOPB010000029">
    <property type="protein sequence ID" value="MBC5712247.1"/>
    <property type="molecule type" value="Genomic_DNA"/>
</dbReference>
<dbReference type="InterPro" id="IPR025997">
    <property type="entry name" value="SBP_2_dom"/>
</dbReference>
<protein>
    <submittedName>
        <fullName evidence="6">Substrate-binding domain-containing protein</fullName>
    </submittedName>
</protein>
<evidence type="ECO:0000256" key="1">
    <source>
        <dbReference type="ARBA" id="ARBA00004196"/>
    </source>
</evidence>
<evidence type="ECO:0000256" key="4">
    <source>
        <dbReference type="SAM" id="Phobius"/>
    </source>
</evidence>
<dbReference type="PANTHER" id="PTHR46847">
    <property type="entry name" value="D-ALLOSE-BINDING PERIPLASMIC PROTEIN-RELATED"/>
    <property type="match status" value="1"/>
</dbReference>
<dbReference type="Gene3D" id="3.40.50.2300">
    <property type="match status" value="2"/>
</dbReference>
<dbReference type="InterPro" id="IPR028082">
    <property type="entry name" value="Peripla_BP_I"/>
</dbReference>
<evidence type="ECO:0000256" key="3">
    <source>
        <dbReference type="ARBA" id="ARBA00022729"/>
    </source>
</evidence>
<gene>
    <name evidence="6" type="ORF">H8S75_30515</name>
</gene>
<dbReference type="Proteomes" id="UP000634672">
    <property type="component" value="Unassembled WGS sequence"/>
</dbReference>
<proteinExistence type="inferred from homology"/>
<comment type="subcellular location">
    <subcellularLocation>
        <location evidence="1">Cell envelope</location>
    </subcellularLocation>
</comment>
<keyword evidence="7" id="KW-1185">Reference proteome</keyword>
<keyword evidence="4" id="KW-0812">Transmembrane</keyword>
<keyword evidence="3" id="KW-0732">Signal</keyword>
<reference evidence="6 7" key="1">
    <citation type="submission" date="2020-08" db="EMBL/GenBank/DDBJ databases">
        <title>Genome public.</title>
        <authorList>
            <person name="Liu C."/>
            <person name="Sun Q."/>
        </authorList>
    </citation>
    <scope>NUCLEOTIDE SEQUENCE [LARGE SCALE GENOMIC DNA]</scope>
    <source>
        <strain evidence="6 7">NSJ-66</strain>
    </source>
</reference>
<dbReference type="RefSeq" id="WP_187024699.1">
    <property type="nucleotide sequence ID" value="NZ_JACOPB010000029.1"/>
</dbReference>
<feature type="transmembrane region" description="Helical" evidence="4">
    <location>
        <begin position="12"/>
        <end position="33"/>
    </location>
</feature>
<comment type="similarity">
    <text evidence="2">Belongs to the bacterial solute-binding protein 2 family.</text>
</comment>
<dbReference type="Pfam" id="PF13407">
    <property type="entry name" value="Peripla_BP_4"/>
    <property type="match status" value="1"/>
</dbReference>
<accession>A0ABR7HGH4</accession>
<name>A0ABR7HGH4_9FIRM</name>